<protein>
    <submittedName>
        <fullName evidence="11">Allatostatin-A receptor-like</fullName>
    </submittedName>
</protein>
<dbReference type="Proteomes" id="UP000694845">
    <property type="component" value="Unplaced"/>
</dbReference>
<evidence type="ECO:0000259" key="9">
    <source>
        <dbReference type="PROSITE" id="PS50262"/>
    </source>
</evidence>
<gene>
    <name evidence="11" type="primary">LOC110974021</name>
</gene>
<evidence type="ECO:0000256" key="1">
    <source>
        <dbReference type="ARBA" id="ARBA00004141"/>
    </source>
</evidence>
<dbReference type="PANTHER" id="PTHR24243:SF208">
    <property type="entry name" value="PYROKININ-1 RECEPTOR"/>
    <property type="match status" value="1"/>
</dbReference>
<evidence type="ECO:0000256" key="3">
    <source>
        <dbReference type="ARBA" id="ARBA00022989"/>
    </source>
</evidence>
<feature type="transmembrane region" description="Helical" evidence="8">
    <location>
        <begin position="312"/>
        <end position="333"/>
    </location>
</feature>
<feature type="domain" description="G-protein coupled receptors family 1 profile" evidence="9">
    <location>
        <begin position="54"/>
        <end position="331"/>
    </location>
</feature>
<dbReference type="CDD" id="cd00637">
    <property type="entry name" value="7tm_classA_rhodopsin-like"/>
    <property type="match status" value="1"/>
</dbReference>
<dbReference type="GO" id="GO:0004930">
    <property type="term" value="F:G protein-coupled receptor activity"/>
    <property type="evidence" value="ECO:0007669"/>
    <property type="project" value="UniProtKB-KW"/>
</dbReference>
<dbReference type="Gene3D" id="1.20.1070.10">
    <property type="entry name" value="Rhodopsin 7-helix transmembrane proteins"/>
    <property type="match status" value="1"/>
</dbReference>
<dbReference type="SUPFAM" id="SSF81321">
    <property type="entry name" value="Family A G protein-coupled receptor-like"/>
    <property type="match status" value="1"/>
</dbReference>
<feature type="transmembrane region" description="Helical" evidence="8">
    <location>
        <begin position="153"/>
        <end position="170"/>
    </location>
</feature>
<dbReference type="OMA" id="MACFANS"/>
<keyword evidence="6" id="KW-0675">Receptor</keyword>
<keyword evidence="3 8" id="KW-1133">Transmembrane helix</keyword>
<feature type="transmembrane region" description="Helical" evidence="8">
    <location>
        <begin position="74"/>
        <end position="92"/>
    </location>
</feature>
<comment type="subcellular location">
    <subcellularLocation>
        <location evidence="1">Membrane</location>
        <topology evidence="1">Multi-pass membrane protein</topology>
    </subcellularLocation>
</comment>
<evidence type="ECO:0000256" key="7">
    <source>
        <dbReference type="ARBA" id="ARBA00023224"/>
    </source>
</evidence>
<dbReference type="InterPro" id="IPR000276">
    <property type="entry name" value="GPCR_Rhodpsn"/>
</dbReference>
<name>A0A8B7XM19_ACAPL</name>
<dbReference type="InterPro" id="IPR017452">
    <property type="entry name" value="GPCR_Rhodpsn_7TM"/>
</dbReference>
<accession>A0A8B7XM19</accession>
<dbReference type="GO" id="GO:0005886">
    <property type="term" value="C:plasma membrane"/>
    <property type="evidence" value="ECO:0007669"/>
    <property type="project" value="TreeGrafter"/>
</dbReference>
<dbReference type="PROSITE" id="PS50262">
    <property type="entry name" value="G_PROTEIN_RECEP_F1_2"/>
    <property type="match status" value="1"/>
</dbReference>
<dbReference type="KEGG" id="aplc:110974021"/>
<keyword evidence="10" id="KW-1185">Reference proteome</keyword>
<reference evidence="11" key="1">
    <citation type="submission" date="2025-08" db="UniProtKB">
        <authorList>
            <consortium name="RefSeq"/>
        </authorList>
    </citation>
    <scope>IDENTIFICATION</scope>
</reference>
<feature type="transmembrane region" description="Helical" evidence="8">
    <location>
        <begin position="273"/>
        <end position="296"/>
    </location>
</feature>
<keyword evidence="7" id="KW-0807">Transducer</keyword>
<dbReference type="PANTHER" id="PTHR24243">
    <property type="entry name" value="G-PROTEIN COUPLED RECEPTOR"/>
    <property type="match status" value="1"/>
</dbReference>
<dbReference type="RefSeq" id="XP_022081010.1">
    <property type="nucleotide sequence ID" value="XM_022225318.1"/>
</dbReference>
<feature type="transmembrane region" description="Helical" evidence="8">
    <location>
        <begin position="42"/>
        <end position="62"/>
    </location>
</feature>
<evidence type="ECO:0000313" key="11">
    <source>
        <dbReference type="RefSeq" id="XP_022081010.1"/>
    </source>
</evidence>
<feature type="transmembrane region" description="Helical" evidence="8">
    <location>
        <begin position="112"/>
        <end position="132"/>
    </location>
</feature>
<organism evidence="10 11">
    <name type="scientific">Acanthaster planci</name>
    <name type="common">Crown-of-thorns starfish</name>
    <dbReference type="NCBI Taxonomy" id="133434"/>
    <lineage>
        <taxon>Eukaryota</taxon>
        <taxon>Metazoa</taxon>
        <taxon>Echinodermata</taxon>
        <taxon>Eleutherozoa</taxon>
        <taxon>Asterozoa</taxon>
        <taxon>Asteroidea</taxon>
        <taxon>Valvatacea</taxon>
        <taxon>Valvatida</taxon>
        <taxon>Acanthasteridae</taxon>
        <taxon>Acanthaster</taxon>
    </lineage>
</organism>
<dbReference type="Pfam" id="PF00001">
    <property type="entry name" value="7tm_1"/>
    <property type="match status" value="1"/>
</dbReference>
<keyword evidence="4" id="KW-0297">G-protein coupled receptor</keyword>
<keyword evidence="2 8" id="KW-0812">Transmembrane</keyword>
<feature type="transmembrane region" description="Helical" evidence="8">
    <location>
        <begin position="219"/>
        <end position="237"/>
    </location>
</feature>
<sequence>MACFANSTLPDDNSSNWNDSICVTNLSETLASSDRSFGRLRLINLTFQVLGILGNIGFLAVVHCHKPLRNSTNVYLANLAVSDILVLVFGIIATTLNNMSNYRPSDWIACSYHLAATVPYYSSMYLVSLVAWDQYLAVCRPFKHRIASSHSRNTKLVVAAWTVSIMYTLLANMEGIVSDNGCRILQPPMKQVHSAISVVTSGSNHDQSLLAQHLDLAKPIPFVATLLFNVVAYVRIIRSIRRCLLRRAKSSRQQGPRWLENLRKWRIQITRMLVINTVLFFGCNLMRMVLLVASYIQKALGSERLLIEDETLSIYSFLLLLFRSSINPLMYGLTNATYRQGFRTVLLACCCRHHRKRAEKPAVFHLKQDNI</sequence>
<evidence type="ECO:0000313" key="10">
    <source>
        <dbReference type="Proteomes" id="UP000694845"/>
    </source>
</evidence>
<evidence type="ECO:0000256" key="5">
    <source>
        <dbReference type="ARBA" id="ARBA00023136"/>
    </source>
</evidence>
<evidence type="ECO:0000256" key="8">
    <source>
        <dbReference type="SAM" id="Phobius"/>
    </source>
</evidence>
<keyword evidence="5 8" id="KW-0472">Membrane</keyword>
<proteinExistence type="predicted"/>
<dbReference type="PRINTS" id="PR00237">
    <property type="entry name" value="GPCRRHODOPSN"/>
</dbReference>
<dbReference type="GeneID" id="110974021"/>
<evidence type="ECO:0000256" key="4">
    <source>
        <dbReference type="ARBA" id="ARBA00023040"/>
    </source>
</evidence>
<dbReference type="AlphaFoldDB" id="A0A8B7XM19"/>
<evidence type="ECO:0000256" key="6">
    <source>
        <dbReference type="ARBA" id="ARBA00023170"/>
    </source>
</evidence>
<evidence type="ECO:0000256" key="2">
    <source>
        <dbReference type="ARBA" id="ARBA00022692"/>
    </source>
</evidence>
<dbReference type="OrthoDB" id="5962705at2759"/>